<proteinExistence type="predicted"/>
<accession>V5YNJ5</accession>
<name>V5YNJ5_9BURK</name>
<keyword evidence="2" id="KW-0614">Plasmid</keyword>
<feature type="compositionally biased region" description="Basic and acidic residues" evidence="1">
    <location>
        <begin position="75"/>
        <end position="90"/>
    </location>
</feature>
<evidence type="ECO:0000256" key="1">
    <source>
        <dbReference type="SAM" id="MobiDB-lite"/>
    </source>
</evidence>
<evidence type="ECO:0000313" key="2">
    <source>
        <dbReference type="EMBL" id="BAO18893.1"/>
    </source>
</evidence>
<feature type="region of interest" description="Disordered" evidence="1">
    <location>
        <begin position="68"/>
        <end position="90"/>
    </location>
</feature>
<organism evidence="2">
    <name type="scientific">Burkholderia sp. M701</name>
    <dbReference type="NCBI Taxonomy" id="326454"/>
    <lineage>
        <taxon>Bacteria</taxon>
        <taxon>Pseudomonadati</taxon>
        <taxon>Pseudomonadota</taxon>
        <taxon>Betaproteobacteria</taxon>
        <taxon>Burkholderiales</taxon>
        <taxon>Burkholderiaceae</taxon>
        <taxon>Burkholderia</taxon>
    </lineage>
</organism>
<geneLocation type="plasmid" evidence="2">
    <name>pM7012</name>
</geneLocation>
<protein>
    <submittedName>
        <fullName evidence="2">Uncharacterized protein</fullName>
    </submittedName>
</protein>
<sequence>MTTMTQLEARRKFALYFLDLKAATEADGGKVSKATEWETFVSHLIEEGNLPREASNWKCPKSLDCTIQKSGSSGGRREGAGRKPAPEHIRKVPYNTKLPRWLRDWLTAPERERSGPVLIEEALRKIHGLKPPKA</sequence>
<reference evidence="2" key="2">
    <citation type="submission" date="2024-06" db="EMBL/GenBank/DDBJ databases">
        <authorList>
            <person name="Sakai Y."/>
            <person name="Fujii T."/>
        </authorList>
    </citation>
    <scope>NUCLEOTIDE SEQUENCE</scope>
    <source>
        <strain evidence="2">M701</strain>
        <plasmid evidence="2">pM7012</plasmid>
    </source>
</reference>
<reference evidence="2" key="1">
    <citation type="journal article" date="2014" name="Microbiology">
        <title>A 2,4-dichlorophenoxyacetic acid degradation plasmid pM7012 discloses distribution of an unclassified megaplasmid group across bacterial species.</title>
        <authorList>
            <person name="Sakai Y."/>
            <person name="Ogawa N."/>
            <person name="Shimomura Y."/>
            <person name="Fujii T."/>
        </authorList>
    </citation>
    <scope>NUCLEOTIDE SEQUENCE</scope>
    <source>
        <strain evidence="2">M701</strain>
    </source>
</reference>
<dbReference type="EMBL" id="AB853026">
    <property type="protein sequence ID" value="BAO18893.1"/>
    <property type="molecule type" value="Genomic_DNA"/>
</dbReference>
<dbReference type="AlphaFoldDB" id="V5YNJ5"/>
<dbReference type="RefSeq" id="WP_023842436.1">
    <property type="nucleotide sequence ID" value="NC_022995.1"/>
</dbReference>